<sequence>MNPSGTSVPVRDRQQIISGLTKLRANKSTIFPGAASTSQPQTTDYQQRSYSLDVNLPLTDERTKKNARLAAYQSEDAAYKSPIKTGPQTTLET</sequence>
<evidence type="ECO:0000313" key="1">
    <source>
        <dbReference type="EMBL" id="KER22112.1"/>
    </source>
</evidence>
<dbReference type="CTD" id="20323878"/>
<dbReference type="EMBL" id="KL596918">
    <property type="protein sequence ID" value="KER22112.1"/>
    <property type="molecule type" value="Genomic_DNA"/>
</dbReference>
<proteinExistence type="predicted"/>
<dbReference type="Proteomes" id="UP000054324">
    <property type="component" value="Unassembled WGS sequence"/>
</dbReference>
<keyword evidence="2" id="KW-1185">Reference proteome</keyword>
<organism evidence="1 2">
    <name type="scientific">Opisthorchis viverrini</name>
    <name type="common">Southeast Asian liver fluke</name>
    <dbReference type="NCBI Taxonomy" id="6198"/>
    <lineage>
        <taxon>Eukaryota</taxon>
        <taxon>Metazoa</taxon>
        <taxon>Spiralia</taxon>
        <taxon>Lophotrochozoa</taxon>
        <taxon>Platyhelminthes</taxon>
        <taxon>Trematoda</taxon>
        <taxon>Digenea</taxon>
        <taxon>Opisthorchiida</taxon>
        <taxon>Opisthorchiata</taxon>
        <taxon>Opisthorchiidae</taxon>
        <taxon>Opisthorchis</taxon>
    </lineage>
</organism>
<name>A0A074Z960_OPIVI</name>
<reference evidence="1 2" key="1">
    <citation type="submission" date="2013-11" db="EMBL/GenBank/DDBJ databases">
        <title>Opisthorchis viverrini - life in the bile duct.</title>
        <authorList>
            <person name="Young N.D."/>
            <person name="Nagarajan N."/>
            <person name="Lin S.J."/>
            <person name="Korhonen P.K."/>
            <person name="Jex A.R."/>
            <person name="Hall R.S."/>
            <person name="Safavi-Hemami H."/>
            <person name="Kaewkong W."/>
            <person name="Bertrand D."/>
            <person name="Gao S."/>
            <person name="Seet Q."/>
            <person name="Wongkham S."/>
            <person name="Teh B.T."/>
            <person name="Wongkham C."/>
            <person name="Intapan P.M."/>
            <person name="Maleewong W."/>
            <person name="Yang X."/>
            <person name="Hu M."/>
            <person name="Wang Z."/>
            <person name="Hofmann A."/>
            <person name="Sternberg P.W."/>
            <person name="Tan P."/>
            <person name="Wang J."/>
            <person name="Gasser R.B."/>
        </authorList>
    </citation>
    <scope>NUCLEOTIDE SEQUENCE [LARGE SCALE GENOMIC DNA]</scope>
</reference>
<gene>
    <name evidence="1" type="ORF">T265_09710</name>
</gene>
<dbReference type="GeneID" id="20323878"/>
<dbReference type="RefSeq" id="XP_009174134.1">
    <property type="nucleotide sequence ID" value="XM_009175870.1"/>
</dbReference>
<evidence type="ECO:0000313" key="2">
    <source>
        <dbReference type="Proteomes" id="UP000054324"/>
    </source>
</evidence>
<dbReference type="KEGG" id="ovi:T265_09710"/>
<protein>
    <submittedName>
        <fullName evidence="1">Uncharacterized protein</fullName>
    </submittedName>
</protein>
<accession>A0A074Z960</accession>
<dbReference type="AlphaFoldDB" id="A0A074Z960"/>